<evidence type="ECO:0000313" key="3">
    <source>
        <dbReference type="Proteomes" id="UP001497522"/>
    </source>
</evidence>
<keyword evidence="3" id="KW-1185">Reference proteome</keyword>
<dbReference type="Proteomes" id="UP001497522">
    <property type="component" value="Chromosome 7"/>
</dbReference>
<organism evidence="2 3">
    <name type="scientific">Sphagnum jensenii</name>
    <dbReference type="NCBI Taxonomy" id="128206"/>
    <lineage>
        <taxon>Eukaryota</taxon>
        <taxon>Viridiplantae</taxon>
        <taxon>Streptophyta</taxon>
        <taxon>Embryophyta</taxon>
        <taxon>Bryophyta</taxon>
        <taxon>Sphagnophytina</taxon>
        <taxon>Sphagnopsida</taxon>
        <taxon>Sphagnales</taxon>
        <taxon>Sphagnaceae</taxon>
        <taxon>Sphagnum</taxon>
    </lineage>
</organism>
<dbReference type="EMBL" id="OZ023708">
    <property type="protein sequence ID" value="CAK9879763.1"/>
    <property type="molecule type" value="Genomic_DNA"/>
</dbReference>
<evidence type="ECO:0000313" key="2">
    <source>
        <dbReference type="EMBL" id="CAK9879763.1"/>
    </source>
</evidence>
<evidence type="ECO:0000256" key="1">
    <source>
        <dbReference type="SAM" id="MobiDB-lite"/>
    </source>
</evidence>
<accession>A0ABP1BTT9</accession>
<reference evidence="2" key="1">
    <citation type="submission" date="2024-03" db="EMBL/GenBank/DDBJ databases">
        <authorList>
            <consortium name="ELIXIR-Norway"/>
            <consortium name="Elixir Norway"/>
        </authorList>
    </citation>
    <scope>NUCLEOTIDE SEQUENCE</scope>
</reference>
<gene>
    <name evidence="2" type="ORF">CSSPJE1EN2_LOCUS21252</name>
</gene>
<sequence>MTPPRDLCTSCTGKESAQSQKGLLTMGFLLHSEVELHANLHICSAHPTPLQQTNVLAGGAIKKPLQEENSWLTGEGTRATSTSVTGRQVSFAAGPS</sequence>
<name>A0ABP1BTT9_9BRYO</name>
<feature type="compositionally biased region" description="Polar residues" evidence="1">
    <location>
        <begin position="74"/>
        <end position="88"/>
    </location>
</feature>
<proteinExistence type="predicted"/>
<protein>
    <submittedName>
        <fullName evidence="2">Uncharacterized protein</fullName>
    </submittedName>
</protein>
<feature type="region of interest" description="Disordered" evidence="1">
    <location>
        <begin position="74"/>
        <end position="96"/>
    </location>
</feature>